<proteinExistence type="predicted"/>
<dbReference type="EMBL" id="ANIZ01000855">
    <property type="protein sequence ID" value="ETI52052.1"/>
    <property type="molecule type" value="Genomic_DNA"/>
</dbReference>
<evidence type="ECO:0000313" key="1">
    <source>
        <dbReference type="EMBL" id="ETI52052.1"/>
    </source>
</evidence>
<feature type="non-terminal residue" evidence="1">
    <location>
        <position position="1"/>
    </location>
</feature>
<organism evidence="1 2">
    <name type="scientific">Phytophthora nicotianae P1569</name>
    <dbReference type="NCBI Taxonomy" id="1317065"/>
    <lineage>
        <taxon>Eukaryota</taxon>
        <taxon>Sar</taxon>
        <taxon>Stramenopiles</taxon>
        <taxon>Oomycota</taxon>
        <taxon>Peronosporomycetes</taxon>
        <taxon>Peronosporales</taxon>
        <taxon>Peronosporaceae</taxon>
        <taxon>Phytophthora</taxon>
    </lineage>
</organism>
<evidence type="ECO:0000313" key="2">
    <source>
        <dbReference type="Proteomes" id="UP000018721"/>
    </source>
</evidence>
<dbReference type="HOGENOM" id="CLU_1850474_0_0_1"/>
<dbReference type="AlphaFoldDB" id="V9FNR0"/>
<dbReference type="Proteomes" id="UP000018721">
    <property type="component" value="Unassembled WGS sequence"/>
</dbReference>
<reference evidence="1 2" key="1">
    <citation type="submission" date="2013-11" db="EMBL/GenBank/DDBJ databases">
        <title>The Genome Sequence of Phytophthora parasitica P1569.</title>
        <authorList>
            <consortium name="The Broad Institute Genomics Platform"/>
            <person name="Russ C."/>
            <person name="Tyler B."/>
            <person name="Panabieres F."/>
            <person name="Shan W."/>
            <person name="Tripathy S."/>
            <person name="Grunwald N."/>
            <person name="Machado M."/>
            <person name="Johnson C.S."/>
            <person name="Arredondo F."/>
            <person name="Hong C."/>
            <person name="Coffey M."/>
            <person name="Young S.K."/>
            <person name="Zeng Q."/>
            <person name="Gargeya S."/>
            <person name="Fitzgerald M."/>
            <person name="Abouelleil A."/>
            <person name="Alvarado L."/>
            <person name="Chapman S.B."/>
            <person name="Gainer-Dewar J."/>
            <person name="Goldberg J."/>
            <person name="Griggs A."/>
            <person name="Gujja S."/>
            <person name="Hansen M."/>
            <person name="Howarth C."/>
            <person name="Imamovic A."/>
            <person name="Ireland A."/>
            <person name="Larimer J."/>
            <person name="McCowan C."/>
            <person name="Murphy C."/>
            <person name="Pearson M."/>
            <person name="Poon T.W."/>
            <person name="Priest M."/>
            <person name="Roberts A."/>
            <person name="Saif S."/>
            <person name="Shea T."/>
            <person name="Sykes S."/>
            <person name="Wortman J."/>
            <person name="Nusbaum C."/>
            <person name="Birren B."/>
        </authorList>
    </citation>
    <scope>NUCLEOTIDE SEQUENCE [LARGE SCALE GENOMIC DNA]</scope>
    <source>
        <strain evidence="1 2">P1569</strain>
    </source>
</reference>
<keyword evidence="2" id="KW-1185">Reference proteome</keyword>
<protein>
    <submittedName>
        <fullName evidence="1">Uncharacterized protein</fullName>
    </submittedName>
</protein>
<comment type="caution">
    <text evidence="1">The sequence shown here is derived from an EMBL/GenBank/DDBJ whole genome shotgun (WGS) entry which is preliminary data.</text>
</comment>
<gene>
    <name evidence="1" type="ORF">F443_04723</name>
</gene>
<accession>V9FNR0</accession>
<name>V9FNR0_PHYNI</name>
<sequence>GPLLVGIKPVFSHRTFHFDEGSVLTSPSTNMAPLCLKGCILERSHHRHHKIRVIQSRILDAFSKGVLEFAGANDLIMYPSHAACQKNEKPSSETRVNSSLGLDDPLIVVVQSKIFDAPVPGLNIQEMTFDHAELQLDCT</sequence>